<comment type="similarity">
    <text evidence="3">Belongs to the GRAS family.</text>
</comment>
<dbReference type="Pfam" id="PF03514">
    <property type="entry name" value="GRAS"/>
    <property type="match status" value="1"/>
</dbReference>
<organism evidence="5 6">
    <name type="scientific">Rhynchospora tenuis</name>
    <dbReference type="NCBI Taxonomy" id="198213"/>
    <lineage>
        <taxon>Eukaryota</taxon>
        <taxon>Viridiplantae</taxon>
        <taxon>Streptophyta</taxon>
        <taxon>Embryophyta</taxon>
        <taxon>Tracheophyta</taxon>
        <taxon>Spermatophyta</taxon>
        <taxon>Magnoliopsida</taxon>
        <taxon>Liliopsida</taxon>
        <taxon>Poales</taxon>
        <taxon>Cyperaceae</taxon>
        <taxon>Cyperoideae</taxon>
        <taxon>Rhynchosporeae</taxon>
        <taxon>Rhynchospora</taxon>
    </lineage>
</organism>
<accession>A0AAD6EKG0</accession>
<evidence type="ECO:0000256" key="2">
    <source>
        <dbReference type="ARBA" id="ARBA00023163"/>
    </source>
</evidence>
<keyword evidence="6" id="KW-1185">Reference proteome</keyword>
<evidence type="ECO:0000256" key="4">
    <source>
        <dbReference type="SAM" id="MobiDB-lite"/>
    </source>
</evidence>
<evidence type="ECO:0000313" key="6">
    <source>
        <dbReference type="Proteomes" id="UP001210211"/>
    </source>
</evidence>
<feature type="compositionally biased region" description="Polar residues" evidence="4">
    <location>
        <begin position="137"/>
        <end position="152"/>
    </location>
</feature>
<dbReference type="EMBL" id="JAMRDG010000002">
    <property type="protein sequence ID" value="KAJ3687705.1"/>
    <property type="molecule type" value="Genomic_DNA"/>
</dbReference>
<comment type="caution">
    <text evidence="5">The sequence shown here is derived from an EMBL/GenBank/DDBJ whole genome shotgun (WGS) entry which is preliminary data.</text>
</comment>
<protein>
    <recommendedName>
        <fullName evidence="7">Scarecrow-like protein 9</fullName>
    </recommendedName>
</protein>
<dbReference type="Proteomes" id="UP001210211">
    <property type="component" value="Unassembled WGS sequence"/>
</dbReference>
<reference evidence="5 6" key="1">
    <citation type="journal article" date="2022" name="Cell">
        <title>Repeat-based holocentromeres influence genome architecture and karyotype evolution.</title>
        <authorList>
            <person name="Hofstatter P.G."/>
            <person name="Thangavel G."/>
            <person name="Lux T."/>
            <person name="Neumann P."/>
            <person name="Vondrak T."/>
            <person name="Novak P."/>
            <person name="Zhang M."/>
            <person name="Costa L."/>
            <person name="Castellani M."/>
            <person name="Scott A."/>
            <person name="Toegelov H."/>
            <person name="Fuchs J."/>
            <person name="Mata-Sucre Y."/>
            <person name="Dias Y."/>
            <person name="Vanzela A.L.L."/>
            <person name="Huettel B."/>
            <person name="Almeida C.C.S."/>
            <person name="Simkova H."/>
            <person name="Souza G."/>
            <person name="Pedrosa-Harand A."/>
            <person name="Macas J."/>
            <person name="Mayer K.F.X."/>
            <person name="Houben A."/>
            <person name="Marques A."/>
        </authorList>
    </citation>
    <scope>NUCLEOTIDE SEQUENCE [LARGE SCALE GENOMIC DNA]</scope>
    <source>
        <strain evidence="5">RhyTen1mFocal</strain>
    </source>
</reference>
<feature type="region of interest" description="Leucine repeat I (LRI)" evidence="3">
    <location>
        <begin position="301"/>
        <end position="361"/>
    </location>
</feature>
<evidence type="ECO:0000256" key="1">
    <source>
        <dbReference type="ARBA" id="ARBA00023015"/>
    </source>
</evidence>
<keyword evidence="2" id="KW-0804">Transcription</keyword>
<gene>
    <name evidence="5" type="ORF">LUZ61_016869</name>
</gene>
<feature type="region of interest" description="Leucine repeat II (LRII)" evidence="3">
    <location>
        <begin position="462"/>
        <end position="494"/>
    </location>
</feature>
<dbReference type="InterPro" id="IPR005202">
    <property type="entry name" value="TF_GRAS"/>
</dbReference>
<feature type="region of interest" description="SAW" evidence="3">
    <location>
        <begin position="600"/>
        <end position="675"/>
    </location>
</feature>
<evidence type="ECO:0008006" key="7">
    <source>
        <dbReference type="Google" id="ProtNLM"/>
    </source>
</evidence>
<dbReference type="PANTHER" id="PTHR31636">
    <property type="entry name" value="OSJNBA0084A10.13 PROTEIN-RELATED"/>
    <property type="match status" value="1"/>
</dbReference>
<keyword evidence="1" id="KW-0805">Transcription regulation</keyword>
<evidence type="ECO:0000313" key="5">
    <source>
        <dbReference type="EMBL" id="KAJ3687705.1"/>
    </source>
</evidence>
<dbReference type="PROSITE" id="PS50985">
    <property type="entry name" value="GRAS"/>
    <property type="match status" value="1"/>
</dbReference>
<dbReference type="AlphaFoldDB" id="A0AAD6EKG0"/>
<comment type="caution">
    <text evidence="3">Lacks conserved residue(s) required for the propagation of feature annotation.</text>
</comment>
<name>A0AAD6EKG0_9POAL</name>
<evidence type="ECO:0000256" key="3">
    <source>
        <dbReference type="PROSITE-ProRule" id="PRU01191"/>
    </source>
</evidence>
<proteinExistence type="inferred from homology"/>
<feature type="region of interest" description="Disordered" evidence="4">
    <location>
        <begin position="137"/>
        <end position="167"/>
    </location>
</feature>
<sequence length="677" mass="78412">MDSRLNLLDLSDSINKLEQDFNTKQNASCSGSMDESELYCVDFNKVPKSFSEKSIDCNVEHEFQRDNVKNSEEVSDLKSNVVLRYIRQLLLEEDKDEEINTSEEELVLLATEKAFEDIIKQEYYSQPDEPLLHDPAIQTSSVDDCDNENSNYGGERELTKYGSSASEDQKWSLPESLPQQIEKGVEEALKFLPNIGEFFVSEYTGSTSGVVHQSKSKKNPSYSDLDQLVGRAQKQIVPNCDEPIRNEKFDKVLLRWGQKYIQNDPMLCEQKEIRDVSRKIQAKNSTYAIDEDKNQTTEEVVDLRSLLIYCSELVSANDHSKASEVICKIRKYSSPYGDWSQRLACYFVDALEARLTGSGSEIYRKILSKKPNIIEILRVFRSYLMASPYLRTVMYFTNQTILNNISKNAEKVHIINYGIRHGFQWPSFFEHFSNWERTPPIIRFTMVEVPEPGFRPRKRVELIGQRLADYAKSFNVPFEYEGIASKWENVKVEDLKIRSDEVVIVNCIVHSERLSDESVGTDSPKDTFLHTIRKIKPHIFIHGTMNGSYNSPLFLRRFRSALSHYSSLFEMLDSNLPQDSPGRLIMERDVFIPEITNVIACEGSERLERPETYQQWHTRKLRAGLVPLPVDPIIKKHLKDFVRRYYHKEFVIDEDNGWLLVGWKGRILHGFSSWKSN</sequence>